<dbReference type="InterPro" id="IPR013830">
    <property type="entry name" value="SGNH_hydro"/>
</dbReference>
<name>A0A0G0X4H0_9BACT</name>
<feature type="domain" description="SGNH hydrolase-type esterase" evidence="1">
    <location>
        <begin position="10"/>
        <end position="200"/>
    </location>
</feature>
<dbReference type="EMBL" id="LCBY01000071">
    <property type="protein sequence ID" value="KKS19949.1"/>
    <property type="molecule type" value="Genomic_DNA"/>
</dbReference>
<evidence type="ECO:0000313" key="3">
    <source>
        <dbReference type="Proteomes" id="UP000034371"/>
    </source>
</evidence>
<gene>
    <name evidence="2" type="ORF">UU78_C0071G0008</name>
</gene>
<organism evidence="2 3">
    <name type="scientific">Candidatus Roizmanbacteria bacterium GW2011_GWC2_41_7</name>
    <dbReference type="NCBI Taxonomy" id="1618487"/>
    <lineage>
        <taxon>Bacteria</taxon>
        <taxon>Candidatus Roizmaniibacteriota</taxon>
    </lineage>
</organism>
<dbReference type="InterPro" id="IPR051532">
    <property type="entry name" value="Ester_Hydrolysis_Enzymes"/>
</dbReference>
<accession>A0A0G0X4H0</accession>
<evidence type="ECO:0000313" key="2">
    <source>
        <dbReference type="EMBL" id="KKS19949.1"/>
    </source>
</evidence>
<dbReference type="GO" id="GO:0004622">
    <property type="term" value="F:phosphatidylcholine lysophospholipase activity"/>
    <property type="evidence" value="ECO:0007669"/>
    <property type="project" value="TreeGrafter"/>
</dbReference>
<dbReference type="PANTHER" id="PTHR30383">
    <property type="entry name" value="THIOESTERASE 1/PROTEASE 1/LYSOPHOSPHOLIPASE L1"/>
    <property type="match status" value="1"/>
</dbReference>
<dbReference type="Proteomes" id="UP000034371">
    <property type="component" value="Unassembled WGS sequence"/>
</dbReference>
<sequence length="200" mass="23293">MYTTLMQIFIFGDSITSGMWDTQGGWADQIKQRVTTQCINSHFEIDIEVYNLGISGNTSRDLLYRFELEIRQRKDETESIIVIAIGLNDSQYYTQEKRNETSLSDFKNNLEKLLYKAKQFTSNIIFVGLTPVDDNLVSPMPWKMESSYRNEDIEKYNNKIKEFCAGNKLVFVDIRSEFKKKDYMKLLADGVHPNTQGHEL</sequence>
<dbReference type="Pfam" id="PF13472">
    <property type="entry name" value="Lipase_GDSL_2"/>
    <property type="match status" value="1"/>
</dbReference>
<evidence type="ECO:0000259" key="1">
    <source>
        <dbReference type="Pfam" id="PF13472"/>
    </source>
</evidence>
<comment type="caution">
    <text evidence="2">The sequence shown here is derived from an EMBL/GenBank/DDBJ whole genome shotgun (WGS) entry which is preliminary data.</text>
</comment>
<dbReference type="Gene3D" id="3.40.50.1110">
    <property type="entry name" value="SGNH hydrolase"/>
    <property type="match status" value="1"/>
</dbReference>
<proteinExistence type="predicted"/>
<dbReference type="PANTHER" id="PTHR30383:SF5">
    <property type="entry name" value="SGNH HYDROLASE-TYPE ESTERASE DOMAIN-CONTAINING PROTEIN"/>
    <property type="match status" value="1"/>
</dbReference>
<protein>
    <submittedName>
        <fullName evidence="2">Lysophospholipase L1 and related esterases family</fullName>
    </submittedName>
</protein>
<feature type="non-terminal residue" evidence="2">
    <location>
        <position position="200"/>
    </location>
</feature>
<dbReference type="SUPFAM" id="SSF52266">
    <property type="entry name" value="SGNH hydrolase"/>
    <property type="match status" value="1"/>
</dbReference>
<dbReference type="InterPro" id="IPR036514">
    <property type="entry name" value="SGNH_hydro_sf"/>
</dbReference>
<reference evidence="2 3" key="1">
    <citation type="journal article" date="2015" name="Nature">
        <title>rRNA introns, odd ribosomes, and small enigmatic genomes across a large radiation of phyla.</title>
        <authorList>
            <person name="Brown C.T."/>
            <person name="Hug L.A."/>
            <person name="Thomas B.C."/>
            <person name="Sharon I."/>
            <person name="Castelle C.J."/>
            <person name="Singh A."/>
            <person name="Wilkins M.J."/>
            <person name="Williams K.H."/>
            <person name="Banfield J.F."/>
        </authorList>
    </citation>
    <scope>NUCLEOTIDE SEQUENCE [LARGE SCALE GENOMIC DNA]</scope>
</reference>
<dbReference type="AlphaFoldDB" id="A0A0G0X4H0"/>